<dbReference type="PROSITE" id="PS51732">
    <property type="entry name" value="ASN_GLN_ASE_3"/>
    <property type="match status" value="1"/>
</dbReference>
<feature type="domain" description="L-asparaginase N-terminal" evidence="2">
    <location>
        <begin position="7"/>
        <end position="164"/>
    </location>
</feature>
<proteinExistence type="predicted"/>
<organism evidence="3 4">
    <name type="scientific">candidate division WS5 bacterium</name>
    <dbReference type="NCBI Taxonomy" id="2093353"/>
    <lineage>
        <taxon>Bacteria</taxon>
        <taxon>candidate division WS5</taxon>
    </lineage>
</organism>
<evidence type="ECO:0000313" key="3">
    <source>
        <dbReference type="EMBL" id="RJO60006.1"/>
    </source>
</evidence>
<dbReference type="InterPro" id="IPR037152">
    <property type="entry name" value="L-asparaginase_N_sf"/>
</dbReference>
<dbReference type="InterPro" id="IPR036152">
    <property type="entry name" value="Asp/glu_Ase-like_sf"/>
</dbReference>
<dbReference type="InterPro" id="IPR027474">
    <property type="entry name" value="L-asparaginase_N"/>
</dbReference>
<dbReference type="GO" id="GO:0004067">
    <property type="term" value="F:asparaginase activity"/>
    <property type="evidence" value="ECO:0007669"/>
    <property type="project" value="UniProtKB-UniRule"/>
</dbReference>
<dbReference type="SUPFAM" id="SSF53774">
    <property type="entry name" value="Glutaminase/Asparaginase"/>
    <property type="match status" value="1"/>
</dbReference>
<comment type="caution">
    <text evidence="3">The sequence shown here is derived from an EMBL/GenBank/DDBJ whole genome shotgun (WGS) entry which is preliminary data.</text>
</comment>
<dbReference type="Pfam" id="PF00710">
    <property type="entry name" value="Asparaginase"/>
    <property type="match status" value="1"/>
</dbReference>
<dbReference type="Gene3D" id="3.40.50.1170">
    <property type="entry name" value="L-asparaginase, N-terminal domain"/>
    <property type="match status" value="1"/>
</dbReference>
<dbReference type="PIRSF" id="PIRSF001220">
    <property type="entry name" value="L-ASNase_gatD"/>
    <property type="match status" value="1"/>
</dbReference>
<dbReference type="EMBL" id="QZJW01000055">
    <property type="protein sequence ID" value="RJO60006.1"/>
    <property type="molecule type" value="Genomic_DNA"/>
</dbReference>
<gene>
    <name evidence="3" type="ORF">C4544_06580</name>
</gene>
<dbReference type="PANTHER" id="PTHR11707:SF28">
    <property type="entry name" value="60 KDA LYSOPHOSPHOLIPASE"/>
    <property type="match status" value="1"/>
</dbReference>
<dbReference type="PANTHER" id="PTHR11707">
    <property type="entry name" value="L-ASPARAGINASE"/>
    <property type="match status" value="1"/>
</dbReference>
<dbReference type="PRINTS" id="PR00139">
    <property type="entry name" value="ASNGLNASE"/>
</dbReference>
<evidence type="ECO:0000256" key="1">
    <source>
        <dbReference type="PIRSR" id="PIRSR001220-1"/>
    </source>
</evidence>
<evidence type="ECO:0000313" key="4">
    <source>
        <dbReference type="Proteomes" id="UP000285655"/>
    </source>
</evidence>
<feature type="active site" description="O-isoaspartyl threonine intermediate" evidence="1">
    <location>
        <position position="15"/>
    </location>
</feature>
<dbReference type="InterPro" id="IPR006034">
    <property type="entry name" value="Asparaginase/glutaminase-like"/>
</dbReference>
<dbReference type="Proteomes" id="UP000285655">
    <property type="component" value="Unassembled WGS sequence"/>
</dbReference>
<accession>A0A419DA69</accession>
<sequence length="174" mass="19603">MTKKEVIHFVITGGTIDSYYEGSRDTVEVLEQSVIPKFIESLKLYTESEFTEVCMKDSRALTKGDMQKVLETVENSQSKKIIITHGTYTMADTANLLKAKLKRKDQVVILTGSMIPLMGFSPSDAPFNLGYSLAKLDELQAGVYVCMNGRIFMPEEVMKMISEGRFTSMFELEK</sequence>
<reference evidence="3 4" key="1">
    <citation type="journal article" date="2017" name="ISME J.">
        <title>Energy and carbon metabolisms in a deep terrestrial subsurface fluid microbial community.</title>
        <authorList>
            <person name="Momper L."/>
            <person name="Jungbluth S.P."/>
            <person name="Lee M.D."/>
            <person name="Amend J.P."/>
        </authorList>
    </citation>
    <scope>NUCLEOTIDE SEQUENCE [LARGE SCALE GENOMIC DNA]</scope>
    <source>
        <strain evidence="3">SURF_29</strain>
    </source>
</reference>
<name>A0A419DA69_9BACT</name>
<protein>
    <submittedName>
        <fullName evidence="3">Asparaginase</fullName>
    </submittedName>
</protein>
<dbReference type="AlphaFoldDB" id="A0A419DA69"/>
<dbReference type="PIRSF" id="PIRSF500176">
    <property type="entry name" value="L_ASNase"/>
    <property type="match status" value="1"/>
</dbReference>
<evidence type="ECO:0000259" key="2">
    <source>
        <dbReference type="Pfam" id="PF00710"/>
    </source>
</evidence>